<dbReference type="InterPro" id="IPR016039">
    <property type="entry name" value="Thiolase-like"/>
</dbReference>
<dbReference type="Proteomes" id="UP001163046">
    <property type="component" value="Unassembled WGS sequence"/>
</dbReference>
<proteinExistence type="predicted"/>
<evidence type="ECO:0000313" key="3">
    <source>
        <dbReference type="Proteomes" id="UP001163046"/>
    </source>
</evidence>
<dbReference type="Pfam" id="PF22691">
    <property type="entry name" value="Thiolase_C_1"/>
    <property type="match status" value="1"/>
</dbReference>
<protein>
    <recommendedName>
        <fullName evidence="1">Thiolase C-terminal domain-containing protein</fullName>
    </recommendedName>
</protein>
<name>A0A9X0D6L7_9CNID</name>
<dbReference type="GO" id="GO:0016746">
    <property type="term" value="F:acyltransferase activity"/>
    <property type="evidence" value="ECO:0007669"/>
    <property type="project" value="InterPro"/>
</dbReference>
<gene>
    <name evidence="2" type="ORF">OS493_037798</name>
</gene>
<dbReference type="Gene3D" id="3.40.47.10">
    <property type="match status" value="1"/>
</dbReference>
<comment type="caution">
    <text evidence="2">The sequence shown here is derived from an EMBL/GenBank/DDBJ whole genome shotgun (WGS) entry which is preliminary data.</text>
</comment>
<dbReference type="InterPro" id="IPR055140">
    <property type="entry name" value="Thiolase_C_2"/>
</dbReference>
<feature type="domain" description="Thiolase C-terminal" evidence="1">
    <location>
        <begin position="51"/>
        <end position="90"/>
    </location>
</feature>
<dbReference type="EMBL" id="MU825473">
    <property type="protein sequence ID" value="KAJ7388406.1"/>
    <property type="molecule type" value="Genomic_DNA"/>
</dbReference>
<dbReference type="AlphaFoldDB" id="A0A9X0D6L7"/>
<evidence type="ECO:0000313" key="2">
    <source>
        <dbReference type="EMBL" id="KAJ7388406.1"/>
    </source>
</evidence>
<organism evidence="2 3">
    <name type="scientific">Desmophyllum pertusum</name>
    <dbReference type="NCBI Taxonomy" id="174260"/>
    <lineage>
        <taxon>Eukaryota</taxon>
        <taxon>Metazoa</taxon>
        <taxon>Cnidaria</taxon>
        <taxon>Anthozoa</taxon>
        <taxon>Hexacorallia</taxon>
        <taxon>Scleractinia</taxon>
        <taxon>Caryophylliina</taxon>
        <taxon>Caryophylliidae</taxon>
        <taxon>Desmophyllum</taxon>
    </lineage>
</organism>
<keyword evidence="3" id="KW-1185">Reference proteome</keyword>
<accession>A0A9X0D6L7</accession>
<dbReference type="OrthoDB" id="542135at2759"/>
<sequence length="136" mass="14671">MSAPTADGSAAAVVCSREFMESNGMQNKAVEIIAQQIVTDLPSSFDHSFLDLAGVAMARKAAADCYRSAGLTPSDVNVLEVHDCFSCNELRGEAGKRQVYGASIALQHNFGIGGADVVTMYRKYKPQFRQQLHAKL</sequence>
<dbReference type="PANTHER" id="PTHR42870">
    <property type="entry name" value="ACETYL-COA C-ACETYLTRANSFERASE"/>
    <property type="match status" value="1"/>
</dbReference>
<evidence type="ECO:0000259" key="1">
    <source>
        <dbReference type="Pfam" id="PF22691"/>
    </source>
</evidence>
<dbReference type="SUPFAM" id="SSF53901">
    <property type="entry name" value="Thiolase-like"/>
    <property type="match status" value="1"/>
</dbReference>
<reference evidence="2" key="1">
    <citation type="submission" date="2023-01" db="EMBL/GenBank/DDBJ databases">
        <title>Genome assembly of the deep-sea coral Lophelia pertusa.</title>
        <authorList>
            <person name="Herrera S."/>
            <person name="Cordes E."/>
        </authorList>
    </citation>
    <scope>NUCLEOTIDE SEQUENCE</scope>
    <source>
        <strain evidence="2">USNM1676648</strain>
        <tissue evidence="2">Polyp</tissue>
    </source>
</reference>
<dbReference type="PANTHER" id="PTHR42870:SF1">
    <property type="entry name" value="NON-SPECIFIC LIPID-TRANSFER PROTEIN-LIKE 2"/>
    <property type="match status" value="1"/>
</dbReference>